<comment type="caution">
    <text evidence="1">The sequence shown here is derived from an EMBL/GenBank/DDBJ whole genome shotgun (WGS) entry which is preliminary data.</text>
</comment>
<dbReference type="AlphaFoldDB" id="W6NLL0"/>
<accession>W6NLL0</accession>
<reference evidence="1" key="2">
    <citation type="submission" date="2013-05" db="EMBL/GenBank/DDBJ databases">
        <title>The genome and transcriptome of Haemonchus contortus: a key model parasite for drug and vaccine discovery.</title>
        <authorList>
            <person name="Laing R."/>
            <person name="Kikuchi T."/>
            <person name="Martinelli A."/>
            <person name="Tsai I.J."/>
            <person name="Beech R.N."/>
            <person name="Redman E."/>
            <person name="Holroyd N."/>
            <person name="Bartley D.J."/>
            <person name="Beasley H."/>
            <person name="Britton C."/>
            <person name="Curran D."/>
            <person name="Devaney E."/>
            <person name="Gilabert A."/>
            <person name="Jackson F."/>
            <person name="Hunt M."/>
            <person name="Johnston S."/>
            <person name="Kryukov I."/>
            <person name="Li K."/>
            <person name="Morrison A.A."/>
            <person name="Reid A.J."/>
            <person name="Sargison N."/>
            <person name="Saunders G."/>
            <person name="Wasmuth J.D."/>
            <person name="Wolstenholme A."/>
            <person name="Berriman M."/>
            <person name="Gilleard J.S."/>
            <person name="Cotton J.A."/>
        </authorList>
    </citation>
    <scope>NUCLEOTIDE SEQUENCE [LARGE SCALE GENOMIC DNA]</scope>
    <source>
        <strain evidence="1">ISE/inbred ISE</strain>
    </source>
</reference>
<proteinExistence type="predicted"/>
<organism evidence="1">
    <name type="scientific">Haemonchus contortus</name>
    <name type="common">Barber pole worm</name>
    <dbReference type="NCBI Taxonomy" id="6289"/>
    <lineage>
        <taxon>Eukaryota</taxon>
        <taxon>Metazoa</taxon>
        <taxon>Ecdysozoa</taxon>
        <taxon>Nematoda</taxon>
        <taxon>Chromadorea</taxon>
        <taxon>Rhabditida</taxon>
        <taxon>Rhabditina</taxon>
        <taxon>Rhabditomorpha</taxon>
        <taxon>Strongyloidea</taxon>
        <taxon>Trichostrongylidae</taxon>
        <taxon>Haemonchus</taxon>
    </lineage>
</organism>
<feature type="non-terminal residue" evidence="1">
    <location>
        <position position="1"/>
    </location>
</feature>
<gene>
    <name evidence="1" type="ORF">HCOI_01879700</name>
</gene>
<reference evidence="1" key="1">
    <citation type="submission" date="2013-03" db="EMBL/GenBank/DDBJ databases">
        <authorList>
            <person name="Aslett M."/>
        </authorList>
    </citation>
    <scope>NUCLEOTIDE SEQUENCE [LARGE SCALE GENOMIC DNA]</scope>
    <source>
        <strain evidence="1">ISE/inbred ISE</strain>
    </source>
</reference>
<dbReference type="EMBL" id="CAVP010060896">
    <property type="protein sequence ID" value="CDL96589.1"/>
    <property type="molecule type" value="Genomic_DNA"/>
</dbReference>
<name>W6NLL0_HAECO</name>
<protein>
    <submittedName>
        <fullName evidence="1">Uncharacterized protein</fullName>
    </submittedName>
</protein>
<feature type="non-terminal residue" evidence="1">
    <location>
        <position position="180"/>
    </location>
</feature>
<evidence type="ECO:0000313" key="1">
    <source>
        <dbReference type="EMBL" id="CDL96589.1"/>
    </source>
</evidence>
<sequence>KGDHRLRVLHDENYLCVFEVVVNFTADIGVIGRTIKHVKVPRLDDIEVKNLTHSHEIEDGTVLVLLKWGISGLQPTEDPGYKLSLEIWQRKWLSNSTVEISPQIAFLHSLYTYEMDFKPFLKTSPRVRLRLSPILLKKGKVEYEGISTTRVVEILHNPLINVTELWVMNGTNVTIRCREP</sequence>